<dbReference type="SUPFAM" id="SSF56176">
    <property type="entry name" value="FAD-binding/transporter-associated domain-like"/>
    <property type="match status" value="1"/>
</dbReference>
<feature type="domain" description="FAD-binding PCMH-type" evidence="2">
    <location>
        <begin position="25"/>
        <end position="193"/>
    </location>
</feature>
<dbReference type="Pfam" id="PF04030">
    <property type="entry name" value="ALO"/>
    <property type="match status" value="1"/>
</dbReference>
<reference evidence="3" key="2">
    <citation type="submission" date="2020-09" db="EMBL/GenBank/DDBJ databases">
        <authorList>
            <person name="Sun Q."/>
            <person name="Ohkuma M."/>
        </authorList>
    </citation>
    <scope>NUCLEOTIDE SEQUENCE</scope>
    <source>
        <strain evidence="3">JCM 4386</strain>
    </source>
</reference>
<dbReference type="InterPro" id="IPR036318">
    <property type="entry name" value="FAD-bd_PCMH-like_sf"/>
</dbReference>
<evidence type="ECO:0000256" key="1">
    <source>
        <dbReference type="ARBA" id="ARBA00023002"/>
    </source>
</evidence>
<protein>
    <submittedName>
        <fullName evidence="3">Oxidoreductase</fullName>
    </submittedName>
</protein>
<keyword evidence="4" id="KW-1185">Reference proteome</keyword>
<dbReference type="InterPro" id="IPR007173">
    <property type="entry name" value="ALO_C"/>
</dbReference>
<name>A0A918FY68_9ACTN</name>
<dbReference type="InterPro" id="IPR006094">
    <property type="entry name" value="Oxid_FAD_bind_N"/>
</dbReference>
<dbReference type="InterPro" id="IPR016171">
    <property type="entry name" value="Vanillyl_alc_oxidase_C-sub2"/>
</dbReference>
<evidence type="ECO:0000259" key="2">
    <source>
        <dbReference type="PROSITE" id="PS51387"/>
    </source>
</evidence>
<dbReference type="GO" id="GO:0071949">
    <property type="term" value="F:FAD binding"/>
    <property type="evidence" value="ECO:0007669"/>
    <property type="project" value="InterPro"/>
</dbReference>
<reference evidence="3" key="1">
    <citation type="journal article" date="2014" name="Int. J. Syst. Evol. Microbiol.">
        <title>Complete genome sequence of Corynebacterium casei LMG S-19264T (=DSM 44701T), isolated from a smear-ripened cheese.</title>
        <authorList>
            <consortium name="US DOE Joint Genome Institute (JGI-PGF)"/>
            <person name="Walter F."/>
            <person name="Albersmeier A."/>
            <person name="Kalinowski J."/>
            <person name="Ruckert C."/>
        </authorList>
    </citation>
    <scope>NUCLEOTIDE SEQUENCE</scope>
    <source>
        <strain evidence="3">JCM 4386</strain>
    </source>
</reference>
<accession>A0A918FY68</accession>
<dbReference type="PANTHER" id="PTHR43762">
    <property type="entry name" value="L-GULONOLACTONE OXIDASE"/>
    <property type="match status" value="1"/>
</dbReference>
<comment type="caution">
    <text evidence="3">The sequence shown here is derived from an EMBL/GenBank/DDBJ whole genome shotgun (WGS) entry which is preliminary data.</text>
</comment>
<dbReference type="InterPro" id="IPR016169">
    <property type="entry name" value="FAD-bd_PCMH_sub2"/>
</dbReference>
<dbReference type="InterPro" id="IPR016166">
    <property type="entry name" value="FAD-bd_PCMH"/>
</dbReference>
<dbReference type="GO" id="GO:0003885">
    <property type="term" value="F:D-arabinono-1,4-lactone oxidase activity"/>
    <property type="evidence" value="ECO:0007669"/>
    <property type="project" value="InterPro"/>
</dbReference>
<evidence type="ECO:0000313" key="4">
    <source>
        <dbReference type="Proteomes" id="UP000606194"/>
    </source>
</evidence>
<dbReference type="PROSITE" id="PS51387">
    <property type="entry name" value="FAD_PCMH"/>
    <property type="match status" value="1"/>
</dbReference>
<dbReference type="Gene3D" id="3.30.465.10">
    <property type="match status" value="1"/>
</dbReference>
<dbReference type="PANTHER" id="PTHR43762:SF1">
    <property type="entry name" value="D-ARABINONO-1,4-LACTONE OXIDASE"/>
    <property type="match status" value="1"/>
</dbReference>
<organism evidence="3 4">
    <name type="scientific">Streptomyces humidus</name>
    <dbReference type="NCBI Taxonomy" id="52259"/>
    <lineage>
        <taxon>Bacteria</taxon>
        <taxon>Bacillati</taxon>
        <taxon>Actinomycetota</taxon>
        <taxon>Actinomycetes</taxon>
        <taxon>Kitasatosporales</taxon>
        <taxon>Streptomycetaceae</taxon>
        <taxon>Streptomyces</taxon>
    </lineage>
</organism>
<dbReference type="AlphaFoldDB" id="A0A918FY68"/>
<gene>
    <name evidence="3" type="ORF">GCM10010269_41650</name>
</gene>
<evidence type="ECO:0000313" key="3">
    <source>
        <dbReference type="EMBL" id="GGR98504.1"/>
    </source>
</evidence>
<dbReference type="EMBL" id="BMTL01000017">
    <property type="protein sequence ID" value="GGR98504.1"/>
    <property type="molecule type" value="Genomic_DNA"/>
</dbReference>
<dbReference type="GO" id="GO:0016020">
    <property type="term" value="C:membrane"/>
    <property type="evidence" value="ECO:0007669"/>
    <property type="project" value="InterPro"/>
</dbReference>
<dbReference type="Gene3D" id="1.10.45.10">
    <property type="entry name" value="Vanillyl-alcohol Oxidase, Chain A, domain 4"/>
    <property type="match status" value="1"/>
</dbReference>
<keyword evidence="1" id="KW-0560">Oxidoreductase</keyword>
<proteinExistence type="predicted"/>
<dbReference type="Proteomes" id="UP000606194">
    <property type="component" value="Unassembled WGS sequence"/>
</dbReference>
<dbReference type="Pfam" id="PF01565">
    <property type="entry name" value="FAD_binding_4"/>
    <property type="match status" value="1"/>
</dbReference>
<dbReference type="InterPro" id="IPR010031">
    <property type="entry name" value="FAD_lactone_oxidase-like"/>
</dbReference>
<sequence>MGDTVADMSAETASETVSVTGWGRTAPTAARVIRPRTYPEAVAAVRDCGARGGIARGLGRAYGDAAQNAGGTVIDVTGLDRIHVVDAGAGVVLCDAGVSLHRLMEVLLPLGWFVPVTPGTRYVTVGGAIAADIHGKNHHVSGSFARHVTSFELLTADGTVRTVRQGDPLFDATAGGMGLTGIVLTATVRLQPVETSLMAVDTERAADLDDLMARLTAGDHRYRYSVAWIDLLARGAATGRAVLTRADHAPLDALPPRARRAPLSFRPSRLPAPPALLPDGLLTRTSVGLFNELWFRRAPRARTGELQRLSAYFHPLDGVPHWNRVYGRGGFVQYQFVVGHGRVDALRRIVRRVSARRCPSFLAVLKRFGEADPGWLSFPRPGWTLALDIPAGLPGLGVFLDGLDEEVAAAGGRVYLAKDSRLRPDLLAAMYPRLDDFRALRAELDPRGVFVSDLARRLNFQEPA</sequence>